<feature type="region of interest" description="Disordered" evidence="1">
    <location>
        <begin position="173"/>
        <end position="227"/>
    </location>
</feature>
<evidence type="ECO:0000313" key="5">
    <source>
        <dbReference type="Proteomes" id="UP000015354"/>
    </source>
</evidence>
<dbReference type="InterPro" id="IPR005062">
    <property type="entry name" value="SAC3/GANP/THP3_conserved"/>
</dbReference>
<name>S9U1U3_9TRYP</name>
<proteinExistence type="predicted"/>
<evidence type="ECO:0000259" key="2">
    <source>
        <dbReference type="Pfam" id="PF03399"/>
    </source>
</evidence>
<dbReference type="EMBL" id="ATMH01006699">
    <property type="protein sequence ID" value="EPY25544.1"/>
    <property type="molecule type" value="Genomic_DNA"/>
</dbReference>
<dbReference type="PANTHER" id="PTHR12436">
    <property type="entry name" value="80 KDA MCM3-ASSOCIATED PROTEIN"/>
    <property type="match status" value="1"/>
</dbReference>
<feature type="domain" description="SAC3/GANP/THP3 conserved" evidence="2">
    <location>
        <begin position="279"/>
        <end position="490"/>
    </location>
</feature>
<organism evidence="3 5">
    <name type="scientific">Strigomonas culicis</name>
    <dbReference type="NCBI Taxonomy" id="28005"/>
    <lineage>
        <taxon>Eukaryota</taxon>
        <taxon>Discoba</taxon>
        <taxon>Euglenozoa</taxon>
        <taxon>Kinetoplastea</taxon>
        <taxon>Metakinetoplastina</taxon>
        <taxon>Trypanosomatida</taxon>
        <taxon>Trypanosomatidae</taxon>
        <taxon>Strigomonadinae</taxon>
        <taxon>Strigomonas</taxon>
    </lineage>
</organism>
<dbReference type="AlphaFoldDB" id="S9U1U3"/>
<dbReference type="EMBL" id="ATMH01008061">
    <property type="protein sequence ID" value="EPY22898.1"/>
    <property type="molecule type" value="Genomic_DNA"/>
</dbReference>
<evidence type="ECO:0000256" key="1">
    <source>
        <dbReference type="SAM" id="MobiDB-lite"/>
    </source>
</evidence>
<evidence type="ECO:0000313" key="4">
    <source>
        <dbReference type="EMBL" id="EPY25544.1"/>
    </source>
</evidence>
<dbReference type="Gene3D" id="1.25.40.990">
    <property type="match status" value="1"/>
</dbReference>
<feature type="compositionally biased region" description="Polar residues" evidence="1">
    <location>
        <begin position="209"/>
        <end position="225"/>
    </location>
</feature>
<sequence length="585" mass="66137">MNYLSSDFLASKGIVITKKLKDWLTRASFVARTRGGPGETERYAKWALCVLEDQLKTQTVEQVEWKTVPTVMSAKALAREPRMLSGSDDSAKAVQETHVGHRADLYKECTGRAPPELRHFLDQAFDLYDRDVAKGKRHYEQVSFMEMLNIARNLQKKELTDKTQAQLRGQQTALLSSGPGVAAPTVTRAAETSSATCGDKRQRAEPSAALSSGKVSSAGEQTDNGVHSKRTKVETLLVTASECASFFLELITTDDAKTERVCRTFVAKSRDLERRYSRYEPTEEDIRPLQVLEKSFDYIVEKSREKEKQDTRSNALKYLSDQLKGMRQDLRVQNIVNDFTVMIYELHARICLEANDIGEFNQCQASLKGFYEHRSVDKSRCHMAEFFVYRVVYLSLSKQYDSLSTELIEYTNTLSLGQSAAMKEFLPTPERMQHVLQLIVALDNGDALSAVQLLQLFKRELQFLVQIYLPRMRVYWLYSILCGVRGNMSLRFIMSNLGFLPTAASRGGDTGVKAEQFWMDGNKEAAHKTFHELFSTLKVPLPTAFSFDTEVEVGHSTGVSIDASAALRQVEEYIQYLGTRKDAQI</sequence>
<dbReference type="Pfam" id="PF03399">
    <property type="entry name" value="SAC3_GANP"/>
    <property type="match status" value="1"/>
</dbReference>
<dbReference type="OrthoDB" id="199574at2759"/>
<keyword evidence="5" id="KW-1185">Reference proteome</keyword>
<accession>S9U1U3</accession>
<comment type="caution">
    <text evidence="3">The sequence shown here is derived from an EMBL/GenBank/DDBJ whole genome shotgun (WGS) entry which is preliminary data.</text>
</comment>
<protein>
    <recommendedName>
        <fullName evidence="2">SAC3/GANP/THP3 conserved domain-containing protein</fullName>
    </recommendedName>
</protein>
<dbReference type="InterPro" id="IPR045107">
    <property type="entry name" value="SAC3/GANP/THP3"/>
</dbReference>
<evidence type="ECO:0000313" key="3">
    <source>
        <dbReference type="EMBL" id="EPY22898.1"/>
    </source>
</evidence>
<reference evidence="3 5" key="1">
    <citation type="journal article" date="2013" name="PLoS ONE">
        <title>Predicting the Proteins of Angomonas deanei, Strigomonas culicis and Their Respective Endosymbionts Reveals New Aspects of the Trypanosomatidae Family.</title>
        <authorList>
            <person name="Motta M.C."/>
            <person name="Martins A.C."/>
            <person name="de Souza S.S."/>
            <person name="Catta-Preta C.M."/>
            <person name="Silva R."/>
            <person name="Klein C.C."/>
            <person name="de Almeida L.G."/>
            <person name="de Lima Cunha O."/>
            <person name="Ciapina L.P."/>
            <person name="Brocchi M."/>
            <person name="Colabardini A.C."/>
            <person name="de Araujo Lima B."/>
            <person name="Machado C.R."/>
            <person name="de Almeida Soares C.M."/>
            <person name="Probst C.M."/>
            <person name="de Menezes C.B."/>
            <person name="Thompson C.E."/>
            <person name="Bartholomeu D.C."/>
            <person name="Gradia D.F."/>
            <person name="Pavoni D.P."/>
            <person name="Grisard E.C."/>
            <person name="Fantinatti-Garboggini F."/>
            <person name="Marchini F.K."/>
            <person name="Rodrigues-Luiz G.F."/>
            <person name="Wagner G."/>
            <person name="Goldman G.H."/>
            <person name="Fietto J.L."/>
            <person name="Elias M.C."/>
            <person name="Goldman M.H."/>
            <person name="Sagot M.F."/>
            <person name="Pereira M."/>
            <person name="Stoco P.H."/>
            <person name="de Mendonca-Neto R.P."/>
            <person name="Teixeira S.M."/>
            <person name="Maciel T.E."/>
            <person name="de Oliveira Mendes T.A."/>
            <person name="Urmenyi T.P."/>
            <person name="de Souza W."/>
            <person name="Schenkman S."/>
            <person name="de Vasconcelos A.T."/>
        </authorList>
    </citation>
    <scope>NUCLEOTIDE SEQUENCE [LARGE SCALE GENOMIC DNA]</scope>
</reference>
<dbReference type="Proteomes" id="UP000015354">
    <property type="component" value="Unassembled WGS sequence"/>
</dbReference>
<dbReference type="GO" id="GO:0005634">
    <property type="term" value="C:nucleus"/>
    <property type="evidence" value="ECO:0007669"/>
    <property type="project" value="TreeGrafter"/>
</dbReference>
<gene>
    <name evidence="4" type="ORF">STCU_06699</name>
    <name evidence="3" type="ORF">STCU_08061</name>
</gene>
<reference evidence="3" key="2">
    <citation type="submission" date="2013-03" db="EMBL/GenBank/DDBJ databases">
        <authorList>
            <person name="Motta M.C.M."/>
            <person name="Martins A.C.A."/>
            <person name="Preta C.M.C.C."/>
            <person name="Silva R."/>
            <person name="de Souza S.S."/>
            <person name="Klein C.C."/>
            <person name="de Almeida L.G.P."/>
            <person name="Cunha O.L."/>
            <person name="Colabardini A.C."/>
            <person name="Lima B.A."/>
            <person name="Machado C.R."/>
            <person name="Soares C.M.A."/>
            <person name="de Menezes C.B.A."/>
            <person name="Bartolomeu D.C."/>
            <person name="Grisard E.C."/>
            <person name="Fantinatti-Garboggini F."/>
            <person name="Rodrigues-Luiz G.F."/>
            <person name="Wagner G."/>
            <person name="Goldman G.H."/>
            <person name="Fietto J.L.R."/>
            <person name="Ciapina L.P."/>
            <person name="Brocchi M."/>
            <person name="Elias M.C."/>
            <person name="Goldman M.H.S."/>
            <person name="Sagot M.-F."/>
            <person name="Pereira M."/>
            <person name="Stoco P.H."/>
            <person name="Teixeira S.M.R."/>
            <person name="de Mendonca-Neto R.P."/>
            <person name="Maciel T.E.F."/>
            <person name="Mendes T.A.O."/>
            <person name="Urmenyi T.P."/>
            <person name="Teixeira M.M.G."/>
            <person name="de Camargo E.F.P."/>
            <person name="de Sousa W."/>
            <person name="Schenkman S."/>
            <person name="de Vasconcelos A.T.R."/>
        </authorList>
    </citation>
    <scope>NUCLEOTIDE SEQUENCE</scope>
</reference>
<dbReference type="PANTHER" id="PTHR12436:SF4">
    <property type="entry name" value="LEUKOCYTE RECEPTOR CLUSTER MEMBER 8"/>
    <property type="match status" value="1"/>
</dbReference>